<accession>A0A7K3UIR1</accession>
<comment type="caution">
    <text evidence="2">The sequence shown here is derived from an EMBL/GenBank/DDBJ whole genome shotgun (WGS) entry which is preliminary data.</text>
</comment>
<protein>
    <submittedName>
        <fullName evidence="2">Uncharacterized protein</fullName>
    </submittedName>
</protein>
<proteinExistence type="predicted"/>
<dbReference type="RefSeq" id="WP_164013741.1">
    <property type="nucleotide sequence ID" value="NZ_WUFT01000016.1"/>
</dbReference>
<dbReference type="Proteomes" id="UP000471753">
    <property type="component" value="Unassembled WGS sequence"/>
</dbReference>
<evidence type="ECO:0000256" key="1">
    <source>
        <dbReference type="SAM" id="MobiDB-lite"/>
    </source>
</evidence>
<name>A0A7K3UIR1_9HYPH</name>
<gene>
    <name evidence="2" type="ORF">GR197_22985</name>
</gene>
<sequence>MPGLRLGHSQRLAYQKLPPHKVAERLGGSRRIGKTNKRPFGFHTYIKALDVGGRVPSVVQVHRLEAEKADENLKEEKQRKSEWLHRSKLPPSFVS</sequence>
<evidence type="ECO:0000313" key="3">
    <source>
        <dbReference type="Proteomes" id="UP000471753"/>
    </source>
</evidence>
<dbReference type="EMBL" id="WUFT01000016">
    <property type="protein sequence ID" value="NEJ73371.1"/>
    <property type="molecule type" value="Genomic_DNA"/>
</dbReference>
<evidence type="ECO:0000313" key="2">
    <source>
        <dbReference type="EMBL" id="NEJ73371.1"/>
    </source>
</evidence>
<reference evidence="2 3" key="1">
    <citation type="submission" date="2019-12" db="EMBL/GenBank/DDBJ databases">
        <title>Rhizobium genotypes associated with high levels of biological nitrogen fixation by grain legumes in a temperate-maritime cropping system.</title>
        <authorList>
            <person name="Maluk M."/>
            <person name="Francesc Ferrando Molina F."/>
            <person name="Lopez Del Egido L."/>
            <person name="Lafos M."/>
            <person name="Langarica-Fuentes A."/>
            <person name="Gebre Yohannes G."/>
            <person name="Young M.W."/>
            <person name="Martin P."/>
            <person name="Gantlett R."/>
            <person name="Kenicer G."/>
            <person name="Hawes C."/>
            <person name="Begg G.S."/>
            <person name="Quilliam R.S."/>
            <person name="Squire G.R."/>
            <person name="Poole P.S."/>
            <person name="Young P.W."/>
            <person name="Iannetta P.M."/>
            <person name="James E.K."/>
        </authorList>
    </citation>
    <scope>NUCLEOTIDE SEQUENCE [LARGE SCALE GENOMIC DNA]</scope>
    <source>
        <strain evidence="2 3">JHI366</strain>
    </source>
</reference>
<feature type="compositionally biased region" description="Basic and acidic residues" evidence="1">
    <location>
        <begin position="71"/>
        <end position="85"/>
    </location>
</feature>
<dbReference type="AlphaFoldDB" id="A0A7K3UIR1"/>
<feature type="region of interest" description="Disordered" evidence="1">
    <location>
        <begin position="71"/>
        <end position="95"/>
    </location>
</feature>
<organism evidence="2 3">
    <name type="scientific">Rhizobium phaseoli</name>
    <dbReference type="NCBI Taxonomy" id="396"/>
    <lineage>
        <taxon>Bacteria</taxon>
        <taxon>Pseudomonadati</taxon>
        <taxon>Pseudomonadota</taxon>
        <taxon>Alphaproteobacteria</taxon>
        <taxon>Hyphomicrobiales</taxon>
        <taxon>Rhizobiaceae</taxon>
        <taxon>Rhizobium/Agrobacterium group</taxon>
        <taxon>Rhizobium</taxon>
    </lineage>
</organism>